<dbReference type="GeneID" id="63922272"/>
<dbReference type="Proteomes" id="UP000030672">
    <property type="component" value="Unassembled WGS sequence"/>
</dbReference>
<dbReference type="AlphaFoldDB" id="A0A074VGQ1"/>
<accession>A0A074VGQ1</accession>
<evidence type="ECO:0000313" key="2">
    <source>
        <dbReference type="EMBL" id="KEQ58174.1"/>
    </source>
</evidence>
<dbReference type="RefSeq" id="XP_040875197.1">
    <property type="nucleotide sequence ID" value="XM_041028899.1"/>
</dbReference>
<feature type="region of interest" description="Disordered" evidence="1">
    <location>
        <begin position="1"/>
        <end position="24"/>
    </location>
</feature>
<gene>
    <name evidence="2" type="ORF">M437DRAFT_88784</name>
</gene>
<evidence type="ECO:0000313" key="3">
    <source>
        <dbReference type="Proteomes" id="UP000030672"/>
    </source>
</evidence>
<name>A0A074VGQ1_AURM1</name>
<organism evidence="2 3">
    <name type="scientific">Aureobasidium melanogenum (strain CBS 110374)</name>
    <name type="common">Aureobasidium pullulans var. melanogenum</name>
    <dbReference type="NCBI Taxonomy" id="1043003"/>
    <lineage>
        <taxon>Eukaryota</taxon>
        <taxon>Fungi</taxon>
        <taxon>Dikarya</taxon>
        <taxon>Ascomycota</taxon>
        <taxon>Pezizomycotina</taxon>
        <taxon>Dothideomycetes</taxon>
        <taxon>Dothideomycetidae</taxon>
        <taxon>Dothideales</taxon>
        <taxon>Saccotheciaceae</taxon>
        <taxon>Aureobasidium</taxon>
    </lineage>
</organism>
<evidence type="ECO:0000256" key="1">
    <source>
        <dbReference type="SAM" id="MobiDB-lite"/>
    </source>
</evidence>
<feature type="compositionally biased region" description="Basic and acidic residues" evidence="1">
    <location>
        <begin position="1"/>
        <end position="15"/>
    </location>
</feature>
<dbReference type="HOGENOM" id="CLU_1937732_0_0_1"/>
<dbReference type="EMBL" id="KL584858">
    <property type="protein sequence ID" value="KEQ58174.1"/>
    <property type="molecule type" value="Genomic_DNA"/>
</dbReference>
<proteinExistence type="predicted"/>
<reference evidence="2 3" key="1">
    <citation type="journal article" date="2014" name="BMC Genomics">
        <title>Genome sequencing of four Aureobasidium pullulans varieties: biotechnological potential, stress tolerance, and description of new species.</title>
        <authorList>
            <person name="Gostin Ar C."/>
            <person name="Ohm R.A."/>
            <person name="Kogej T."/>
            <person name="Sonjak S."/>
            <person name="Turk M."/>
            <person name="Zajc J."/>
            <person name="Zalar P."/>
            <person name="Grube M."/>
            <person name="Sun H."/>
            <person name="Han J."/>
            <person name="Sharma A."/>
            <person name="Chiniquy J."/>
            <person name="Ngan C.Y."/>
            <person name="Lipzen A."/>
            <person name="Barry K."/>
            <person name="Grigoriev I.V."/>
            <person name="Gunde-Cimerman N."/>
        </authorList>
    </citation>
    <scope>NUCLEOTIDE SEQUENCE [LARGE SCALE GENOMIC DNA]</scope>
    <source>
        <strain evidence="2 3">CBS 110374</strain>
    </source>
</reference>
<sequence>MGKDSIKNASREPNGRKKHYCQKSKEKQTEIHKIFKNNQANINSNMCRELRKAWYQCRHGLVYKYYCREARRTGVQCHRNEWQYEKLEYFGGTNIPCEHPDCVRWNARLAEMRQEQLEARIADAMYRRID</sequence>
<protein>
    <submittedName>
        <fullName evidence="2">Uncharacterized protein</fullName>
    </submittedName>
</protein>
<keyword evidence="3" id="KW-1185">Reference proteome</keyword>